<reference evidence="1" key="2">
    <citation type="journal article" date="2015" name="Data Brief">
        <title>Shoot transcriptome of the giant reed, Arundo donax.</title>
        <authorList>
            <person name="Barrero R.A."/>
            <person name="Guerrero F.D."/>
            <person name="Moolhuijzen P."/>
            <person name="Goolsby J.A."/>
            <person name="Tidwell J."/>
            <person name="Bellgard S.E."/>
            <person name="Bellgard M.I."/>
        </authorList>
    </citation>
    <scope>NUCLEOTIDE SEQUENCE</scope>
    <source>
        <tissue evidence="1">Shoot tissue taken approximately 20 cm above the soil surface</tissue>
    </source>
</reference>
<name>A0A0A9BG61_ARUDO</name>
<sequence length="81" mass="9606">MFSHWDDDKRSSSCIIFVSNFNKVCWDSVCLPNKLAFLSWIFEQTQPSLDNCMVTFKGEFNLVVQRSTKKNYFPRTVTWLE</sequence>
<dbReference type="AlphaFoldDB" id="A0A0A9BG61"/>
<proteinExistence type="predicted"/>
<dbReference type="EMBL" id="GBRH01236802">
    <property type="protein sequence ID" value="JAD61093.1"/>
    <property type="molecule type" value="Transcribed_RNA"/>
</dbReference>
<evidence type="ECO:0000313" key="1">
    <source>
        <dbReference type="EMBL" id="JAD61093.1"/>
    </source>
</evidence>
<protein>
    <submittedName>
        <fullName evidence="1">Uncharacterized protein</fullName>
    </submittedName>
</protein>
<accession>A0A0A9BG61</accession>
<reference evidence="1" key="1">
    <citation type="submission" date="2014-09" db="EMBL/GenBank/DDBJ databases">
        <authorList>
            <person name="Magalhaes I.L.F."/>
            <person name="Oliveira U."/>
            <person name="Santos F.R."/>
            <person name="Vidigal T.H.D.A."/>
            <person name="Brescovit A.D."/>
            <person name="Santos A.J."/>
        </authorList>
    </citation>
    <scope>NUCLEOTIDE SEQUENCE</scope>
    <source>
        <tissue evidence="1">Shoot tissue taken approximately 20 cm above the soil surface</tissue>
    </source>
</reference>
<organism evidence="1">
    <name type="scientific">Arundo donax</name>
    <name type="common">Giant reed</name>
    <name type="synonym">Donax arundinaceus</name>
    <dbReference type="NCBI Taxonomy" id="35708"/>
    <lineage>
        <taxon>Eukaryota</taxon>
        <taxon>Viridiplantae</taxon>
        <taxon>Streptophyta</taxon>
        <taxon>Embryophyta</taxon>
        <taxon>Tracheophyta</taxon>
        <taxon>Spermatophyta</taxon>
        <taxon>Magnoliopsida</taxon>
        <taxon>Liliopsida</taxon>
        <taxon>Poales</taxon>
        <taxon>Poaceae</taxon>
        <taxon>PACMAD clade</taxon>
        <taxon>Arundinoideae</taxon>
        <taxon>Arundineae</taxon>
        <taxon>Arundo</taxon>
    </lineage>
</organism>